<dbReference type="Pfam" id="PF03061">
    <property type="entry name" value="4HBT"/>
    <property type="match status" value="1"/>
</dbReference>
<keyword evidence="13" id="KW-0496">Mitochondrion</keyword>
<dbReference type="EMBL" id="DF977492">
    <property type="protein sequence ID" value="GAW26744.1"/>
    <property type="molecule type" value="Genomic_DNA"/>
</dbReference>
<accession>A0A1S8A9E4</accession>
<dbReference type="InterPro" id="IPR052365">
    <property type="entry name" value="THEM4/THEM5_acyl-CoA_thioest"/>
</dbReference>
<comment type="catalytic activity">
    <reaction evidence="17">
        <text>(9Z)-octadecenoyl-CoA + H2O = (9Z)-octadecenoate + CoA + H(+)</text>
        <dbReference type="Rhea" id="RHEA:40139"/>
        <dbReference type="ChEBI" id="CHEBI:15377"/>
        <dbReference type="ChEBI" id="CHEBI:15378"/>
        <dbReference type="ChEBI" id="CHEBI:30823"/>
        <dbReference type="ChEBI" id="CHEBI:57287"/>
        <dbReference type="ChEBI" id="CHEBI:57387"/>
    </reaction>
    <physiologicalReaction direction="left-to-right" evidence="17">
        <dbReference type="Rhea" id="RHEA:40140"/>
    </physiologicalReaction>
</comment>
<gene>
    <name evidence="28" type="ORF">SAMD00023353_4700180</name>
</gene>
<keyword evidence="11" id="KW-0809">Transit peptide</keyword>
<keyword evidence="10" id="KW-0276">Fatty acid metabolism</keyword>
<keyword evidence="6" id="KW-0963">Cytoplasm</keyword>
<name>A0A1S8A9E4_ROSNE</name>
<evidence type="ECO:0000256" key="26">
    <source>
        <dbReference type="ARBA" id="ARBA00048180"/>
    </source>
</evidence>
<evidence type="ECO:0000313" key="29">
    <source>
        <dbReference type="Proteomes" id="UP000054516"/>
    </source>
</evidence>
<comment type="catalytic activity">
    <reaction evidence="22">
        <text>octanoyl-CoA + H2O = octanoate + CoA + H(+)</text>
        <dbReference type="Rhea" id="RHEA:30143"/>
        <dbReference type="ChEBI" id="CHEBI:15377"/>
        <dbReference type="ChEBI" id="CHEBI:15378"/>
        <dbReference type="ChEBI" id="CHEBI:25646"/>
        <dbReference type="ChEBI" id="CHEBI:57287"/>
        <dbReference type="ChEBI" id="CHEBI:57386"/>
    </reaction>
    <physiologicalReaction direction="left-to-right" evidence="22">
        <dbReference type="Rhea" id="RHEA:30144"/>
    </physiologicalReaction>
</comment>
<keyword evidence="12" id="KW-0443">Lipid metabolism</keyword>
<sequence>MSSFESIPWCATLLQKPGVVAFTPTARSPARPDGRFPSQDQLFKTSLHTSNTVPDYLGFYQSPFADATRLTLLPTESTGAGPQLLINTLSLLIDLRPGLNGFNGTVHGGLISCLIDEAMGCLLYINAEAQREMLAKDTPIPRHIFNIAEAGPIFTASMNVKFLKPIATPQVVIATATFARIEGRKLFLTYDIKSGQGAGFASGDGIWISAQKTKL</sequence>
<keyword evidence="7" id="KW-0053">Apoptosis</keyword>
<evidence type="ECO:0000256" key="4">
    <source>
        <dbReference type="ARBA" id="ARBA00004637"/>
    </source>
</evidence>
<evidence type="ECO:0000256" key="17">
    <source>
        <dbReference type="ARBA" id="ARBA00037002"/>
    </source>
</evidence>
<evidence type="ECO:0000256" key="19">
    <source>
        <dbReference type="ARBA" id="ARBA00038848"/>
    </source>
</evidence>
<evidence type="ECO:0000256" key="21">
    <source>
        <dbReference type="ARBA" id="ARBA00043210"/>
    </source>
</evidence>
<comment type="subcellular location">
    <subcellularLocation>
        <location evidence="3">Cell projection</location>
        <location evidence="3">Ruffle membrane</location>
    </subcellularLocation>
    <subcellularLocation>
        <location evidence="1">Cytoplasm</location>
    </subcellularLocation>
    <subcellularLocation>
        <location evidence="4">Mitochondrion inner membrane</location>
        <topology evidence="4">Peripheral membrane protein</topology>
    </subcellularLocation>
    <subcellularLocation>
        <location evidence="2">Mitochondrion intermembrane space</location>
    </subcellularLocation>
</comment>
<keyword evidence="15" id="KW-0966">Cell projection</keyword>
<evidence type="ECO:0000256" key="3">
    <source>
        <dbReference type="ARBA" id="ARBA00004632"/>
    </source>
</evidence>
<dbReference type="AlphaFoldDB" id="A0A1S8A9E4"/>
<evidence type="ECO:0000256" key="10">
    <source>
        <dbReference type="ARBA" id="ARBA00022832"/>
    </source>
</evidence>
<evidence type="ECO:0000256" key="22">
    <source>
        <dbReference type="ARBA" id="ARBA00047588"/>
    </source>
</evidence>
<dbReference type="SUPFAM" id="SSF54637">
    <property type="entry name" value="Thioesterase/thiol ester dehydrase-isomerase"/>
    <property type="match status" value="1"/>
</dbReference>
<keyword evidence="8" id="KW-0999">Mitochondrion inner membrane</keyword>
<dbReference type="OMA" id="VRGEMKD"/>
<comment type="similarity">
    <text evidence="18">Belongs to the THEM4/THEM5 thioesterase family.</text>
</comment>
<evidence type="ECO:0000256" key="23">
    <source>
        <dbReference type="ARBA" id="ARBA00047734"/>
    </source>
</evidence>
<dbReference type="STRING" id="77044.A0A1S8A9E4"/>
<dbReference type="Proteomes" id="UP000054516">
    <property type="component" value="Unassembled WGS sequence"/>
</dbReference>
<dbReference type="GO" id="GO:0006631">
    <property type="term" value="P:fatty acid metabolic process"/>
    <property type="evidence" value="ECO:0007669"/>
    <property type="project" value="UniProtKB-KW"/>
</dbReference>
<comment type="catalytic activity">
    <reaction evidence="16">
        <text>(5Z,8Z,11Z,14Z)-eicosatetraenoyl-CoA + H2O = (5Z,8Z,11Z,14Z)-eicosatetraenoate + CoA + H(+)</text>
        <dbReference type="Rhea" id="RHEA:40151"/>
        <dbReference type="ChEBI" id="CHEBI:15377"/>
        <dbReference type="ChEBI" id="CHEBI:15378"/>
        <dbReference type="ChEBI" id="CHEBI:32395"/>
        <dbReference type="ChEBI" id="CHEBI:57287"/>
        <dbReference type="ChEBI" id="CHEBI:57368"/>
    </reaction>
    <physiologicalReaction direction="left-to-right" evidence="16">
        <dbReference type="Rhea" id="RHEA:40152"/>
    </physiologicalReaction>
</comment>
<evidence type="ECO:0000256" key="15">
    <source>
        <dbReference type="ARBA" id="ARBA00023273"/>
    </source>
</evidence>
<organism evidence="28">
    <name type="scientific">Rosellinia necatrix</name>
    <name type="common">White root-rot fungus</name>
    <dbReference type="NCBI Taxonomy" id="77044"/>
    <lineage>
        <taxon>Eukaryota</taxon>
        <taxon>Fungi</taxon>
        <taxon>Dikarya</taxon>
        <taxon>Ascomycota</taxon>
        <taxon>Pezizomycotina</taxon>
        <taxon>Sordariomycetes</taxon>
        <taxon>Xylariomycetidae</taxon>
        <taxon>Xylariales</taxon>
        <taxon>Xylariaceae</taxon>
        <taxon>Rosellinia</taxon>
    </lineage>
</organism>
<dbReference type="Gene3D" id="3.10.129.10">
    <property type="entry name" value="Hotdog Thioesterase"/>
    <property type="match status" value="1"/>
</dbReference>
<evidence type="ECO:0000256" key="18">
    <source>
        <dbReference type="ARBA" id="ARBA00038456"/>
    </source>
</evidence>
<evidence type="ECO:0000256" key="25">
    <source>
        <dbReference type="ARBA" id="ARBA00048074"/>
    </source>
</evidence>
<protein>
    <recommendedName>
        <fullName evidence="20">Acyl-coenzyme A thioesterase THEM4</fullName>
        <ecNumber evidence="19">3.1.2.2</ecNumber>
    </recommendedName>
    <alternativeName>
        <fullName evidence="21">Thioesterase superfamily member 4</fullName>
    </alternativeName>
</protein>
<dbReference type="GO" id="GO:0005743">
    <property type="term" value="C:mitochondrial inner membrane"/>
    <property type="evidence" value="ECO:0007669"/>
    <property type="project" value="UniProtKB-SubCell"/>
</dbReference>
<evidence type="ECO:0000256" key="12">
    <source>
        <dbReference type="ARBA" id="ARBA00023098"/>
    </source>
</evidence>
<dbReference type="GO" id="GO:0005758">
    <property type="term" value="C:mitochondrial intermembrane space"/>
    <property type="evidence" value="ECO:0007669"/>
    <property type="project" value="UniProtKB-SubCell"/>
</dbReference>
<evidence type="ECO:0000256" key="9">
    <source>
        <dbReference type="ARBA" id="ARBA00022801"/>
    </source>
</evidence>
<evidence type="ECO:0000256" key="13">
    <source>
        <dbReference type="ARBA" id="ARBA00023128"/>
    </source>
</evidence>
<evidence type="ECO:0000313" key="28">
    <source>
        <dbReference type="EMBL" id="GAW26744.1"/>
    </source>
</evidence>
<evidence type="ECO:0000256" key="24">
    <source>
        <dbReference type="ARBA" id="ARBA00047969"/>
    </source>
</evidence>
<evidence type="ECO:0000256" key="7">
    <source>
        <dbReference type="ARBA" id="ARBA00022703"/>
    </source>
</evidence>
<dbReference type="PANTHER" id="PTHR12418:SF19">
    <property type="entry name" value="ACYL-COENZYME A THIOESTERASE THEM4"/>
    <property type="match status" value="1"/>
</dbReference>
<evidence type="ECO:0000256" key="14">
    <source>
        <dbReference type="ARBA" id="ARBA00023136"/>
    </source>
</evidence>
<comment type="catalytic activity">
    <reaction evidence="23">
        <text>hexadecanoyl-CoA + H2O = hexadecanoate + CoA + H(+)</text>
        <dbReference type="Rhea" id="RHEA:16645"/>
        <dbReference type="ChEBI" id="CHEBI:7896"/>
        <dbReference type="ChEBI" id="CHEBI:15377"/>
        <dbReference type="ChEBI" id="CHEBI:15378"/>
        <dbReference type="ChEBI" id="CHEBI:57287"/>
        <dbReference type="ChEBI" id="CHEBI:57379"/>
        <dbReference type="EC" id="3.1.2.2"/>
    </reaction>
    <physiologicalReaction direction="left-to-right" evidence="23">
        <dbReference type="Rhea" id="RHEA:16646"/>
    </physiologicalReaction>
</comment>
<evidence type="ECO:0000256" key="6">
    <source>
        <dbReference type="ARBA" id="ARBA00022490"/>
    </source>
</evidence>
<evidence type="ECO:0000259" key="27">
    <source>
        <dbReference type="Pfam" id="PF03061"/>
    </source>
</evidence>
<dbReference type="EC" id="3.1.2.2" evidence="19"/>
<reference evidence="28" key="1">
    <citation type="submission" date="2016-03" db="EMBL/GenBank/DDBJ databases">
        <title>Draft genome sequence of Rosellinia necatrix.</title>
        <authorList>
            <person name="Kanematsu S."/>
        </authorList>
    </citation>
    <scope>NUCLEOTIDE SEQUENCE [LARGE SCALE GENOMIC DNA]</scope>
    <source>
        <strain evidence="28">W97</strain>
    </source>
</reference>
<comment type="catalytic activity">
    <reaction evidence="25">
        <text>dodecanoyl-CoA + H2O = dodecanoate + CoA + H(+)</text>
        <dbReference type="Rhea" id="RHEA:30135"/>
        <dbReference type="ChEBI" id="CHEBI:15377"/>
        <dbReference type="ChEBI" id="CHEBI:15378"/>
        <dbReference type="ChEBI" id="CHEBI:18262"/>
        <dbReference type="ChEBI" id="CHEBI:57287"/>
        <dbReference type="ChEBI" id="CHEBI:57375"/>
    </reaction>
    <physiologicalReaction direction="left-to-right" evidence="25">
        <dbReference type="Rhea" id="RHEA:30136"/>
    </physiologicalReaction>
</comment>
<keyword evidence="9" id="KW-0378">Hydrolase</keyword>
<dbReference type="GO" id="GO:0016787">
    <property type="term" value="F:hydrolase activity"/>
    <property type="evidence" value="ECO:0007669"/>
    <property type="project" value="UniProtKB-KW"/>
</dbReference>
<proteinExistence type="inferred from homology"/>
<evidence type="ECO:0000256" key="5">
    <source>
        <dbReference type="ARBA" id="ARBA00022475"/>
    </source>
</evidence>
<evidence type="ECO:0000256" key="11">
    <source>
        <dbReference type="ARBA" id="ARBA00022946"/>
    </source>
</evidence>
<dbReference type="InterPro" id="IPR006683">
    <property type="entry name" value="Thioestr_dom"/>
</dbReference>
<keyword evidence="29" id="KW-1185">Reference proteome</keyword>
<dbReference type="GO" id="GO:0006915">
    <property type="term" value="P:apoptotic process"/>
    <property type="evidence" value="ECO:0007669"/>
    <property type="project" value="UniProtKB-KW"/>
</dbReference>
<comment type="catalytic activity">
    <reaction evidence="26">
        <text>tetradecanoyl-CoA + H2O = tetradecanoate + CoA + H(+)</text>
        <dbReference type="Rhea" id="RHEA:40119"/>
        <dbReference type="ChEBI" id="CHEBI:15377"/>
        <dbReference type="ChEBI" id="CHEBI:15378"/>
        <dbReference type="ChEBI" id="CHEBI:30807"/>
        <dbReference type="ChEBI" id="CHEBI:57287"/>
        <dbReference type="ChEBI" id="CHEBI:57385"/>
    </reaction>
    <physiologicalReaction direction="left-to-right" evidence="26">
        <dbReference type="Rhea" id="RHEA:40120"/>
    </physiologicalReaction>
</comment>
<feature type="domain" description="Thioesterase" evidence="27">
    <location>
        <begin position="103"/>
        <end position="198"/>
    </location>
</feature>
<keyword evidence="5" id="KW-1003">Cell membrane</keyword>
<keyword evidence="14" id="KW-0472">Membrane</keyword>
<evidence type="ECO:0000256" key="20">
    <source>
        <dbReference type="ARBA" id="ARBA00040123"/>
    </source>
</evidence>
<comment type="catalytic activity">
    <reaction evidence="24">
        <text>decanoyl-CoA + H2O = decanoate + CoA + H(+)</text>
        <dbReference type="Rhea" id="RHEA:40059"/>
        <dbReference type="ChEBI" id="CHEBI:15377"/>
        <dbReference type="ChEBI" id="CHEBI:15378"/>
        <dbReference type="ChEBI" id="CHEBI:27689"/>
        <dbReference type="ChEBI" id="CHEBI:57287"/>
        <dbReference type="ChEBI" id="CHEBI:61430"/>
    </reaction>
    <physiologicalReaction direction="left-to-right" evidence="24">
        <dbReference type="Rhea" id="RHEA:40060"/>
    </physiologicalReaction>
</comment>
<evidence type="ECO:0000256" key="2">
    <source>
        <dbReference type="ARBA" id="ARBA00004569"/>
    </source>
</evidence>
<dbReference type="OrthoDB" id="506431at2759"/>
<dbReference type="PANTHER" id="PTHR12418">
    <property type="entry name" value="ACYL-COENZYME A THIOESTERASE THEM4"/>
    <property type="match status" value="1"/>
</dbReference>
<evidence type="ECO:0000256" key="16">
    <source>
        <dbReference type="ARBA" id="ARBA00035852"/>
    </source>
</evidence>
<dbReference type="CDD" id="cd03443">
    <property type="entry name" value="PaaI_thioesterase"/>
    <property type="match status" value="1"/>
</dbReference>
<evidence type="ECO:0000256" key="8">
    <source>
        <dbReference type="ARBA" id="ARBA00022792"/>
    </source>
</evidence>
<evidence type="ECO:0000256" key="1">
    <source>
        <dbReference type="ARBA" id="ARBA00004496"/>
    </source>
</evidence>
<dbReference type="InterPro" id="IPR029069">
    <property type="entry name" value="HotDog_dom_sf"/>
</dbReference>